<evidence type="ECO:0000313" key="4">
    <source>
        <dbReference type="EMBL" id="TGY31781.1"/>
    </source>
</evidence>
<protein>
    <submittedName>
        <fullName evidence="4">Pilus assembly protein</fullName>
    </submittedName>
</protein>
<name>A0A4S2CTN6_STEMA</name>
<keyword evidence="1" id="KW-0479">Metal-binding</keyword>
<proteinExistence type="predicted"/>
<organism evidence="4 5">
    <name type="scientific">Stenotrophomonas maltophilia</name>
    <name type="common">Pseudomonas maltophilia</name>
    <name type="synonym">Xanthomonas maltophilia</name>
    <dbReference type="NCBI Taxonomy" id="40324"/>
    <lineage>
        <taxon>Bacteria</taxon>
        <taxon>Pseudomonadati</taxon>
        <taxon>Pseudomonadota</taxon>
        <taxon>Gammaproteobacteria</taxon>
        <taxon>Lysobacterales</taxon>
        <taxon>Lysobacteraceae</taxon>
        <taxon>Stenotrophomonas</taxon>
        <taxon>Stenotrophomonas maltophilia group</taxon>
    </lineage>
</organism>
<evidence type="ECO:0000256" key="2">
    <source>
        <dbReference type="ARBA" id="ARBA00022837"/>
    </source>
</evidence>
<gene>
    <name evidence="4" type="ORF">E5352_18225</name>
</gene>
<reference evidence="4 5" key="1">
    <citation type="submission" date="2019-04" db="EMBL/GenBank/DDBJ databases">
        <title>Microbes associate with the intestines of laboratory mice.</title>
        <authorList>
            <person name="Navarre W."/>
            <person name="Wong E."/>
            <person name="Huang K."/>
            <person name="Tropini C."/>
            <person name="Ng K."/>
            <person name="Yu B."/>
        </authorList>
    </citation>
    <scope>NUCLEOTIDE SEQUENCE [LARGE SCALE GENOMIC DNA]</scope>
    <source>
        <strain evidence="4 5">NM62_B4-13</strain>
    </source>
</reference>
<dbReference type="Proteomes" id="UP000306631">
    <property type="component" value="Unassembled WGS sequence"/>
</dbReference>
<evidence type="ECO:0000259" key="3">
    <source>
        <dbReference type="Pfam" id="PF05567"/>
    </source>
</evidence>
<dbReference type="OrthoDB" id="7156875at2"/>
<sequence>MISRKLGITAGAGVLLLGSGLYFMYSLFAAQGQGELATAPLNSVSSAPPAFIMAVDDSNSMTFERIFVGGDGRLQWNGSSFFKSAGVFYNVGVGCNNNSVDCYVYLFPHNGYNASYTPGRAVPPLDEFGFARSHAYNAGYFNPAVTYEPWRKADGVGAAGLWDAAVPGSTRADPRSDFKTGYNVIYNLTTSRALTSETYSILTGMTLPKGTVYYSSGETCNTTYTDRRGNVISNNDGLPDAKKQWVALDKAWVAPTNCTVPLQYFPATFYLPEAAPAPAGYKTADANRPIIKNACGPSCNLRRYTIISDNYDSGYNDAIKNFANWFQYHRNRILSMVGSSSHAMREIENMRVGYFTINKLVDVTMYDVVKQRADLYKKIYSLAPNGGTPNREAVDFLGKQFSRTGPGAPVALACQRNGGMLFTDGYTNTSSKVPDGTDYGNADSSGTTHFSGAPFGDSYSNTIADIAAAYYDGPLVPLRTDDGFPAGQVPVSKQCSTLSKTSADWKRLDCQTNLHMNFYGVTLGAQGKIYEVNQAATKDPYTTAPNWNGNGKPMDSDDGRVIDELWHAAINTRGEFINAKTPAEVTAAMRRVLSAVAAGSSPSGSIALTGARIGAGSLTVTPTYEVANEGTDWFSRLAANQVSVNPSTRAAVYTPIWEASSKFPLAASRKIYFANGNGISEFTSPTVTLDMLCGTPTDLYPGMSRCDSAGLTGLATDASATAYLRGDASGEVRNGGKLRDRTTILGDIINSSPQISAPIDDFGYGALTDTPGSTYAAYLKTKLNNRYMVYVGANDGMLHAFDGGLDAEGKTAGNGGRELFAYIPETSLGHMGNLLKPYNPLNAKDQVPHRYFVDGPVTVGDSHYDGAWHTTLVGTTGAGGRGVFALDVTKPDNFGASSRLWEINDISGGSTDIRNNIGFVLGKPVIVPFKSGNTVSWKAIFGNGYNSKSGKAVLFVVDIGTGSPNVRMIEAAESGTGAPSGVNGLGNIVVLDRKDNGDSTRMVRDGYADTVYGADANGAVWRFDLLESGNKVSKPVFTTLSRVESRMTYRQPILGGLVAASGEGGGVLLMFGTGSFSFANDVADETTQSLYAFTDRSGATITTVTRDNLQPYAVQVGSDGVSRSMTTGTRPTGPLGWYIDLPRGERMIGYPDVVAGVVFMPTYAALLNSTGCSTVGKNWLFGLDARSGAAALSTVRLGSPGGKSYAAGTAAVALDTGGSAPVKDVAVSVVPRLQAPANPGGGAAPPTVPGSGCWMVVNVAGAQPMYLPYPCGRQSWRQIQ</sequence>
<dbReference type="Pfam" id="PF05567">
    <property type="entry name" value="T4P_PilY1"/>
    <property type="match status" value="1"/>
</dbReference>
<dbReference type="RefSeq" id="WP_136006995.1">
    <property type="nucleotide sequence ID" value="NZ_SRYW01000023.1"/>
</dbReference>
<dbReference type="GO" id="GO:0046872">
    <property type="term" value="F:metal ion binding"/>
    <property type="evidence" value="ECO:0007669"/>
    <property type="project" value="UniProtKB-KW"/>
</dbReference>
<accession>A0A4S2CTN6</accession>
<feature type="domain" description="PilY1 beta-propeller" evidence="3">
    <location>
        <begin position="745"/>
        <end position="1036"/>
    </location>
</feature>
<dbReference type="AlphaFoldDB" id="A0A4S2CTN6"/>
<dbReference type="EMBL" id="SRYW01000023">
    <property type="protein sequence ID" value="TGY31781.1"/>
    <property type="molecule type" value="Genomic_DNA"/>
</dbReference>
<dbReference type="InterPro" id="IPR008707">
    <property type="entry name" value="B-propeller_PilY1"/>
</dbReference>
<comment type="caution">
    <text evidence="4">The sequence shown here is derived from an EMBL/GenBank/DDBJ whole genome shotgun (WGS) entry which is preliminary data.</text>
</comment>
<evidence type="ECO:0000256" key="1">
    <source>
        <dbReference type="ARBA" id="ARBA00022723"/>
    </source>
</evidence>
<evidence type="ECO:0000313" key="5">
    <source>
        <dbReference type="Proteomes" id="UP000306631"/>
    </source>
</evidence>
<keyword evidence="2" id="KW-0106">Calcium</keyword>